<dbReference type="RefSeq" id="XP_031577750.1">
    <property type="nucleotide sequence ID" value="XM_031721258.1"/>
</dbReference>
<proteinExistence type="predicted"/>
<reference evidence="5" key="2">
    <citation type="journal article" date="2015" name="PLoS Genet.">
        <title>The dynamic genome and transcriptome of the human fungal pathogen Blastomyces and close relative Emmonsia.</title>
        <authorList>
            <person name="Munoz J.F."/>
            <person name="Gauthier G.M."/>
            <person name="Desjardins C.A."/>
            <person name="Gallo J.E."/>
            <person name="Holder J."/>
            <person name="Sullivan T.D."/>
            <person name="Marty A.J."/>
            <person name="Carmen J.C."/>
            <person name="Chen Z."/>
            <person name="Ding L."/>
            <person name="Gujja S."/>
            <person name="Magrini V."/>
            <person name="Misas E."/>
            <person name="Mitreva M."/>
            <person name="Priest M."/>
            <person name="Saif S."/>
            <person name="Whiston E.A."/>
            <person name="Young S."/>
            <person name="Zeng Q."/>
            <person name="Goldman W.E."/>
            <person name="Mardis E.R."/>
            <person name="Taylor J.W."/>
            <person name="McEwen J.G."/>
            <person name="Clay O.K."/>
            <person name="Klein B.S."/>
            <person name="Cuomo C.A."/>
        </authorList>
    </citation>
    <scope>NUCLEOTIDE SEQUENCE [LARGE SCALE GENOMIC DNA]</scope>
    <source>
        <strain evidence="5">SLH14081</strain>
    </source>
</reference>
<dbReference type="InterPro" id="IPR017927">
    <property type="entry name" value="FAD-bd_FR_type"/>
</dbReference>
<feature type="signal peptide" evidence="1">
    <location>
        <begin position="1"/>
        <end position="22"/>
    </location>
</feature>
<dbReference type="GO" id="GO:0016491">
    <property type="term" value="F:oxidoreductase activity"/>
    <property type="evidence" value="ECO:0007669"/>
    <property type="project" value="InterPro"/>
</dbReference>
<keyword evidence="1" id="KW-0732">Signal</keyword>
<dbReference type="EMBL" id="GG657452">
    <property type="protein sequence ID" value="OAT07387.1"/>
    <property type="molecule type" value="Genomic_DNA"/>
</dbReference>
<dbReference type="PANTHER" id="PTHR42815:SF2">
    <property type="entry name" value="FAD-BINDING, PUTATIVE (AFU_ORTHOLOGUE AFUA_6G07600)-RELATED"/>
    <property type="match status" value="1"/>
</dbReference>
<dbReference type="Proteomes" id="UP000002038">
    <property type="component" value="Unassembled WGS sequence"/>
</dbReference>
<reference evidence="4" key="1">
    <citation type="submission" date="2009-02" db="EMBL/GenBank/DDBJ databases">
        <title>The Genome Sequence of Blastomyces dermatitidis strain SLH14081.</title>
        <authorList>
            <consortium name="The Broad Institute Genome Sequencing Platform"/>
            <consortium name="Broad Institute Microbial Sequencing Center."/>
            <person name="Champion M."/>
            <person name="Cuomo C."/>
            <person name="Ma L.-J."/>
            <person name="Henn M.R."/>
            <person name="Klein B."/>
            <person name="Goldman B."/>
            <person name="Young S."/>
            <person name="Kodira C.D."/>
            <person name="Zeng Q."/>
            <person name="Koehrsen M."/>
            <person name="Alvarado L."/>
            <person name="Berlin A.M."/>
            <person name="Heiman D.I."/>
            <person name="Hepburn T.A."/>
            <person name="Saif S."/>
            <person name="Shea T.D."/>
            <person name="Shenoy N."/>
            <person name="Sykes S."/>
            <person name="Galagan J."/>
            <person name="Nusbaum C."/>
            <person name="Birren B."/>
        </authorList>
    </citation>
    <scope>NUCLEOTIDE SEQUENCE</scope>
    <source>
        <strain evidence="4">SLH14081</strain>
    </source>
</reference>
<dbReference type="AlphaFoldDB" id="A0A179UJQ7"/>
<dbReference type="InterPro" id="IPR017938">
    <property type="entry name" value="Riboflavin_synthase-like_b-brl"/>
</dbReference>
<keyword evidence="5" id="KW-1185">Reference proteome</keyword>
<name>A0A179UJQ7_BLAGS</name>
<protein>
    <submittedName>
        <fullName evidence="3 4">Oxidoreductase</fullName>
    </submittedName>
</protein>
<sequence>MENIFIILTRVIALALVNSSKALGYTFNSNISILAQLSPAYSKSPIDPMSFVIAGSVPWHEGEKKMHKLMHSPEKYNPTTPYLSPGAAYLIQKSPLIALGITDTQGRPWTTIWGGETGFAGPVAESIIGIRNFVDKTYDPVVETLYGGKSNGEVVKEEGKGRLMSGLSLDMETRKRVKLMGRMVAGNLAGLEATDPDKQGNEPLHAGQAQLVVKIEQSIGNCPKYINRKQITPVVPNPKLISDSPQLPPEAIELLSQADTLFISSSYEESMGTNIRGGAPGFVRVVSNGINGAVIAYPEYSGNRLYQTLGNLQMTPLAGYVFPGFENGNVLYLTGKTEILVRKAAAALLPRSNLAVKVIVTSARYVENGLAFRGQPGQPSPYNPPVRYLTTEKVAPSIQVPDENSTTATVIKKDIITPSIGRFRFKVSDPSQVGKWTPGQYATLSFAGELDMGYSHMKDDDPTSINDDYIRTFTVSSYPGRGISDDEFEITVRKHGATTRHLFQSNERSGVEVLLKGYAGDFRFKANTEGENASLPYIAGGIGITPLIAQLPGIDIHRLRLFWSVSVQDLGLVLATFKLFPELPKSTVLFITGSQSTERPLTEDEKTNLTAINDSGVQFHYRRMEAGDLDVPGAEEWYLCAGTSLKASVLNWLVGKKIVYEDFGY</sequence>
<accession>A0A179UJQ7</accession>
<dbReference type="Gene3D" id="2.40.30.10">
    <property type="entry name" value="Translation factors"/>
    <property type="match status" value="1"/>
</dbReference>
<evidence type="ECO:0000313" key="3">
    <source>
        <dbReference type="EMBL" id="OAT07386.1"/>
    </source>
</evidence>
<gene>
    <name evidence="4" type="ORF">BDBG_03456</name>
</gene>
<dbReference type="SUPFAM" id="SSF63380">
    <property type="entry name" value="Riboflavin synthase domain-like"/>
    <property type="match status" value="1"/>
</dbReference>
<dbReference type="PANTHER" id="PTHR42815">
    <property type="entry name" value="FAD-BINDING, PUTATIVE (AFU_ORTHOLOGUE AFUA_6G07600)-RELATED"/>
    <property type="match status" value="1"/>
</dbReference>
<dbReference type="PROSITE" id="PS51384">
    <property type="entry name" value="FAD_FR"/>
    <property type="match status" value="1"/>
</dbReference>
<feature type="domain" description="FAD-binding FR-type" evidence="2">
    <location>
        <begin position="403"/>
        <end position="525"/>
    </location>
</feature>
<dbReference type="VEuPathDB" id="FungiDB:BDBG_03456"/>
<dbReference type="KEGG" id="bgh:BDBG_03456"/>
<evidence type="ECO:0000313" key="5">
    <source>
        <dbReference type="Proteomes" id="UP000002038"/>
    </source>
</evidence>
<evidence type="ECO:0000313" key="4">
    <source>
        <dbReference type="EMBL" id="OAT07387.1"/>
    </source>
</evidence>
<dbReference type="OrthoDB" id="436496at2759"/>
<feature type="chain" id="PRO_5010068409" evidence="1">
    <location>
        <begin position="23"/>
        <end position="665"/>
    </location>
</feature>
<dbReference type="STRING" id="559298.A0A179UJQ7"/>
<organism evidence="4 5">
    <name type="scientific">Blastomyces gilchristii (strain SLH14081)</name>
    <name type="common">Blastomyces dermatitidis</name>
    <dbReference type="NCBI Taxonomy" id="559298"/>
    <lineage>
        <taxon>Eukaryota</taxon>
        <taxon>Fungi</taxon>
        <taxon>Dikarya</taxon>
        <taxon>Ascomycota</taxon>
        <taxon>Pezizomycotina</taxon>
        <taxon>Eurotiomycetes</taxon>
        <taxon>Eurotiomycetidae</taxon>
        <taxon>Onygenales</taxon>
        <taxon>Ajellomycetaceae</taxon>
        <taxon>Blastomyces</taxon>
    </lineage>
</organism>
<evidence type="ECO:0000259" key="2">
    <source>
        <dbReference type="PROSITE" id="PS51384"/>
    </source>
</evidence>
<dbReference type="RefSeq" id="XP_002626292.1">
    <property type="nucleotide sequence ID" value="XM_002626246.2"/>
</dbReference>
<dbReference type="CDD" id="cd06197">
    <property type="entry name" value="FNR_like_2"/>
    <property type="match status" value="1"/>
</dbReference>
<dbReference type="GeneID" id="8505599"/>
<evidence type="ECO:0000256" key="1">
    <source>
        <dbReference type="SAM" id="SignalP"/>
    </source>
</evidence>
<dbReference type="EMBL" id="GG657452">
    <property type="protein sequence ID" value="OAT07386.1"/>
    <property type="molecule type" value="Genomic_DNA"/>
</dbReference>